<evidence type="ECO:0000313" key="2">
    <source>
        <dbReference type="EMBL" id="AXH56836.1"/>
    </source>
</evidence>
<protein>
    <submittedName>
        <fullName evidence="2">Uncharacterized protein</fullName>
    </submittedName>
</protein>
<dbReference type="EMBL" id="CP031225">
    <property type="protein sequence ID" value="AXH56836.1"/>
    <property type="molecule type" value="Genomic_DNA"/>
</dbReference>
<feature type="transmembrane region" description="Helical" evidence="1">
    <location>
        <begin position="50"/>
        <end position="71"/>
    </location>
</feature>
<gene>
    <name evidence="2" type="ORF">PLA107_017135</name>
</gene>
<dbReference type="Proteomes" id="UP000006426">
    <property type="component" value="Chromosome"/>
</dbReference>
<evidence type="ECO:0000313" key="3">
    <source>
        <dbReference type="Proteomes" id="UP000006426"/>
    </source>
</evidence>
<keyword evidence="1" id="KW-0812">Transmembrane</keyword>
<feature type="transmembrane region" description="Helical" evidence="1">
    <location>
        <begin position="25"/>
        <end position="43"/>
    </location>
</feature>
<evidence type="ECO:0000256" key="1">
    <source>
        <dbReference type="SAM" id="Phobius"/>
    </source>
</evidence>
<reference evidence="2 3" key="1">
    <citation type="journal article" date="2011" name="PLoS Pathog.">
        <title>Dynamic evolution of pathogenicity revealed by sequencing and comparative genomics of 19 Pseudomonas syringae isolates.</title>
        <authorList>
            <person name="Baltrus D.A."/>
            <person name="Nishimura M.T."/>
            <person name="Romanchuk A."/>
            <person name="Chang J.H."/>
            <person name="Mukhtar M.S."/>
            <person name="Cherkis K."/>
            <person name="Roach J."/>
            <person name="Grant S.R."/>
            <person name="Jones C.D."/>
            <person name="Dangl J.L."/>
        </authorList>
    </citation>
    <scope>NUCLEOTIDE SEQUENCE [LARGE SCALE GENOMIC DNA]</scope>
    <source>
        <strain evidence="2 3">M301315</strain>
    </source>
</reference>
<keyword evidence="1" id="KW-1133">Transmembrane helix</keyword>
<sequence>MIHSQGALPGAFSFSHNAGNDSMKYAIATFVLTVLCLFFLECGQQTSASLLTRIGASELLASFVTLMTTALTS</sequence>
<accession>A0AAD0M0D5</accession>
<proteinExistence type="predicted"/>
<dbReference type="AlphaFoldDB" id="A0AAD0M0D5"/>
<name>A0AAD0M0D5_PSEAV</name>
<organism evidence="2 3">
    <name type="scientific">Pseudomonas amygdali pv. lachrymans str. M301315</name>
    <dbReference type="NCBI Taxonomy" id="629260"/>
    <lineage>
        <taxon>Bacteria</taxon>
        <taxon>Pseudomonadati</taxon>
        <taxon>Pseudomonadota</taxon>
        <taxon>Gammaproteobacteria</taxon>
        <taxon>Pseudomonadales</taxon>
        <taxon>Pseudomonadaceae</taxon>
        <taxon>Pseudomonas</taxon>
        <taxon>Pseudomonas amygdali</taxon>
    </lineage>
</organism>
<keyword evidence="1" id="KW-0472">Membrane</keyword>